<evidence type="ECO:0000313" key="3">
    <source>
        <dbReference type="Proteomes" id="UP000198519"/>
    </source>
</evidence>
<dbReference type="STRING" id="488535.SAMN04487963_2491"/>
<keyword evidence="3" id="KW-1185">Reference proteome</keyword>
<feature type="chain" id="PRO_5011538612" evidence="1">
    <location>
        <begin position="25"/>
        <end position="357"/>
    </location>
</feature>
<evidence type="ECO:0000313" key="2">
    <source>
        <dbReference type="EMBL" id="SFM41681.1"/>
    </source>
</evidence>
<dbReference type="EMBL" id="FOUE01000003">
    <property type="protein sequence ID" value="SFM41681.1"/>
    <property type="molecule type" value="Genomic_DNA"/>
</dbReference>
<proteinExistence type="predicted"/>
<protein>
    <submittedName>
        <fullName evidence="2">Uncharacterized protein</fullName>
    </submittedName>
</protein>
<dbReference type="RefSeq" id="WP_342713447.1">
    <property type="nucleotide sequence ID" value="NZ_FOUE01000003.1"/>
</dbReference>
<accession>A0A1I4QNR0</accession>
<feature type="signal peptide" evidence="1">
    <location>
        <begin position="1"/>
        <end position="24"/>
    </location>
</feature>
<organism evidence="2 3">
    <name type="scientific">Marinobacter zhejiangensis</name>
    <dbReference type="NCBI Taxonomy" id="488535"/>
    <lineage>
        <taxon>Bacteria</taxon>
        <taxon>Pseudomonadati</taxon>
        <taxon>Pseudomonadota</taxon>
        <taxon>Gammaproteobacteria</taxon>
        <taxon>Pseudomonadales</taxon>
        <taxon>Marinobacteraceae</taxon>
        <taxon>Marinobacter</taxon>
    </lineage>
</organism>
<dbReference type="AlphaFoldDB" id="A0A1I4QNR0"/>
<evidence type="ECO:0000256" key="1">
    <source>
        <dbReference type="SAM" id="SignalP"/>
    </source>
</evidence>
<dbReference type="Proteomes" id="UP000198519">
    <property type="component" value="Unassembled WGS sequence"/>
</dbReference>
<name>A0A1I4QNR0_9GAMM</name>
<keyword evidence="1" id="KW-0732">Signal</keyword>
<reference evidence="3" key="1">
    <citation type="submission" date="2016-10" db="EMBL/GenBank/DDBJ databases">
        <authorList>
            <person name="Varghese N."/>
            <person name="Submissions S."/>
        </authorList>
    </citation>
    <scope>NUCLEOTIDE SEQUENCE [LARGE SCALE GENOMIC DNA]</scope>
    <source>
        <strain evidence="3">CGMCC 1.7061</strain>
    </source>
</reference>
<gene>
    <name evidence="2" type="ORF">SAMN04487963_2491</name>
</gene>
<sequence length="357" mass="41121">MERVKRSHIALCAFLLTTPAPSLADTTATESVETTRPLFPGGALPPNIYTFTPDEHWQEPDDSYWLQFSNWVIASQRANSEFVEKFGEWADRTLSGSPQALPSNASYLRVGFATASEYGDPFKFEPEGRFRLDIPTVKEKLRLIIESESDELIPLAERRRSRQLPSDARTDNEPTGALRFISEIGDAINLNNDIGIRLRLPLDAFWRATARKQWQLDADWKLEAQQRVFYYHQTGWGESTWLGIGRDIGRGWLFLASSELEWVHSDREFEASQVFNFYKDLNNRSSLNPRVGVVGESQPSWRTTSYFADVTYRYRLYDDWLFGEVIPAFDFPRDKSFKDQASLVLRIEMYLSGNLSQ</sequence>